<gene>
    <name evidence="6" type="ORF">BMW23_1004</name>
</gene>
<dbReference type="Pfam" id="PF01385">
    <property type="entry name" value="OrfB_IS605"/>
    <property type="match status" value="1"/>
</dbReference>
<sequence>MQIDSDGCEENYLCIADYVTNSTINEQLSLKDYNNIFDFMTNISKNVYNTVIFFNDVYYKFKNRMFKNILHLFFIHNTQKITEENIQAQIYYQYDLFYKLYVSSKKNSYNNNKILYPYIKDYICKHNITLMNNNYNHYKNNIIKNIIKEFKFSYSDDNIKHIELISVVETILRSFYNKNWNNTLNEIKNKLPCTINNAEFINQIKKNDKLKNNNNYKEQFNEYAELYKIKGTSDRNIISRFVYKNLGNNKNYLPSNVITEIINKSFNGFILYFSNKEKGIKCSTPKYLKKNDKYSLVYSPQSFKIIGKYVRLTVGEHISKNLNSIVKNKYVLLNENEKTYYKMYVKKKHMKTIDKNTKVPITKNYIVNDNYIDKYDKNIIDGYYLNIRLPKKVHKKSIKNIEINSIQNGLKYKISYSYKHMATTKEEKEITEKNSISIDLGMVNLFSIYDPTGEAKIIKGNQLISLNKFYNKKIDKAHSIAKKANDKEITKKIQKMEINRKNKIDDYFDKIVAWIEKEYSHKENIIIGYNKGWKTNVNLGRKMNRKFYNIPYSRLLKKLKNKFGNRIKITEESYTSKCDALGLEEIKYHDEYLGKRVQRGLFSSSKNKLLNADINGAINIMRKKISLDEIKGEIQNPKVVRLFR</sequence>
<evidence type="ECO:0000259" key="5">
    <source>
        <dbReference type="Pfam" id="PF01385"/>
    </source>
</evidence>
<proteinExistence type="inferred from homology"/>
<comment type="similarity">
    <text evidence="1">In the C-terminal section; belongs to the transposase 35 family.</text>
</comment>
<dbReference type="InterPro" id="IPR010095">
    <property type="entry name" value="Cas12f1-like_TNB"/>
</dbReference>
<reference evidence="6" key="1">
    <citation type="journal article" date="2017" name="Elife">
        <title>The kinetoplastid-infecting Bodo saltans virus (BsV), a window into the most abundant giant viruses in the sea.</title>
        <authorList>
            <person name="Deeg C.M."/>
            <person name="Chow C.-E.T."/>
            <person name="Suttle C.A."/>
        </authorList>
    </citation>
    <scope>NUCLEOTIDE SEQUENCE</scope>
    <source>
        <strain evidence="6">NG1</strain>
    </source>
</reference>
<dbReference type="NCBIfam" id="TIGR01766">
    <property type="entry name" value="IS200/IS605 family accessory protein TnpB-like domain"/>
    <property type="match status" value="1"/>
</dbReference>
<protein>
    <submittedName>
        <fullName evidence="6">Transposase</fullName>
    </submittedName>
</protein>
<organism evidence="6">
    <name type="scientific">Bodo saltans virus</name>
    <dbReference type="NCBI Taxonomy" id="2024608"/>
    <lineage>
        <taxon>Viruses</taxon>
        <taxon>Varidnaviria</taxon>
        <taxon>Bamfordvirae</taxon>
        <taxon>Nucleocytoviricota</taxon>
        <taxon>Megaviricetes</taxon>
        <taxon>Imitervirales</taxon>
        <taxon>Mimiviridae</taxon>
        <taxon>Klosneuvirinae</taxon>
        <taxon>Theiavirus</taxon>
        <taxon>Theiavirus salishense</taxon>
    </lineage>
</organism>
<dbReference type="Proteomes" id="UP000240325">
    <property type="component" value="Segment"/>
</dbReference>
<accession>A0A2H4UWH3</accession>
<dbReference type="GO" id="GO:0006310">
    <property type="term" value="P:DNA recombination"/>
    <property type="evidence" value="ECO:0007669"/>
    <property type="project" value="UniProtKB-KW"/>
</dbReference>
<keyword evidence="3" id="KW-0238">DNA-binding</keyword>
<keyword evidence="7" id="KW-1185">Reference proteome</keyword>
<dbReference type="EMBL" id="MF782455">
    <property type="protein sequence ID" value="ATZ81049.1"/>
    <property type="molecule type" value="Genomic_DNA"/>
</dbReference>
<evidence type="ECO:0000256" key="1">
    <source>
        <dbReference type="ARBA" id="ARBA00008761"/>
    </source>
</evidence>
<keyword evidence="4" id="KW-0233">DNA recombination</keyword>
<evidence type="ECO:0000256" key="4">
    <source>
        <dbReference type="ARBA" id="ARBA00023172"/>
    </source>
</evidence>
<keyword evidence="2" id="KW-0815">Transposition</keyword>
<dbReference type="GO" id="GO:0003677">
    <property type="term" value="F:DNA binding"/>
    <property type="evidence" value="ECO:0007669"/>
    <property type="project" value="UniProtKB-KW"/>
</dbReference>
<evidence type="ECO:0000256" key="2">
    <source>
        <dbReference type="ARBA" id="ARBA00022578"/>
    </source>
</evidence>
<feature type="domain" description="Probable transposase IS891/IS1136/IS1341" evidence="5">
    <location>
        <begin position="424"/>
        <end position="529"/>
    </location>
</feature>
<dbReference type="InterPro" id="IPR001959">
    <property type="entry name" value="Transposase"/>
</dbReference>
<dbReference type="GO" id="GO:0032196">
    <property type="term" value="P:transposition"/>
    <property type="evidence" value="ECO:0007669"/>
    <property type="project" value="UniProtKB-KW"/>
</dbReference>
<evidence type="ECO:0000313" key="6">
    <source>
        <dbReference type="EMBL" id="ATZ81049.1"/>
    </source>
</evidence>
<evidence type="ECO:0000256" key="3">
    <source>
        <dbReference type="ARBA" id="ARBA00023125"/>
    </source>
</evidence>
<evidence type="ECO:0000313" key="7">
    <source>
        <dbReference type="Proteomes" id="UP000240325"/>
    </source>
</evidence>
<name>A0A2H4UWH3_9VIRU</name>